<dbReference type="Proteomes" id="UP000541444">
    <property type="component" value="Unassembled WGS sequence"/>
</dbReference>
<dbReference type="GO" id="GO:0000212">
    <property type="term" value="P:meiotic spindle organization"/>
    <property type="evidence" value="ECO:0007669"/>
    <property type="project" value="InterPro"/>
</dbReference>
<evidence type="ECO:0000313" key="1">
    <source>
        <dbReference type="EMBL" id="KAF6166940.1"/>
    </source>
</evidence>
<comment type="caution">
    <text evidence="1">The sequence shown here is derived from an EMBL/GenBank/DDBJ whole genome shotgun (WGS) entry which is preliminary data.</text>
</comment>
<dbReference type="InterPro" id="IPR037500">
    <property type="entry name" value="Msp1"/>
</dbReference>
<dbReference type="OrthoDB" id="1913471at2759"/>
<dbReference type="PANTHER" id="PTHR35768">
    <property type="entry name" value="PROTEIN MULTIPOLAR SPINDLE 1"/>
    <property type="match status" value="1"/>
</dbReference>
<keyword evidence="2" id="KW-1185">Reference proteome</keyword>
<evidence type="ECO:0000313" key="2">
    <source>
        <dbReference type="Proteomes" id="UP000541444"/>
    </source>
</evidence>
<dbReference type="GO" id="GO:0007140">
    <property type="term" value="P:male meiotic nuclear division"/>
    <property type="evidence" value="ECO:0007669"/>
    <property type="project" value="TreeGrafter"/>
</dbReference>
<accession>A0A7J7NIV4</accession>
<organism evidence="1 2">
    <name type="scientific">Kingdonia uniflora</name>
    <dbReference type="NCBI Taxonomy" id="39325"/>
    <lineage>
        <taxon>Eukaryota</taxon>
        <taxon>Viridiplantae</taxon>
        <taxon>Streptophyta</taxon>
        <taxon>Embryophyta</taxon>
        <taxon>Tracheophyta</taxon>
        <taxon>Spermatophyta</taxon>
        <taxon>Magnoliopsida</taxon>
        <taxon>Ranunculales</taxon>
        <taxon>Circaeasteraceae</taxon>
        <taxon>Kingdonia</taxon>
    </lineage>
</organism>
<reference evidence="1 2" key="1">
    <citation type="journal article" date="2020" name="IScience">
        <title>Genome Sequencing of the Endangered Kingdonia uniflora (Circaeasteraceae, Ranunculales) Reveals Potential Mechanisms of Evolutionary Specialization.</title>
        <authorList>
            <person name="Sun Y."/>
            <person name="Deng T."/>
            <person name="Zhang A."/>
            <person name="Moore M.J."/>
            <person name="Landis J.B."/>
            <person name="Lin N."/>
            <person name="Zhang H."/>
            <person name="Zhang X."/>
            <person name="Huang J."/>
            <person name="Zhang X."/>
            <person name="Sun H."/>
            <person name="Wang H."/>
        </authorList>
    </citation>
    <scope>NUCLEOTIDE SEQUENCE [LARGE SCALE GENOMIC DNA]</scope>
    <source>
        <strain evidence="1">TB1705</strain>
        <tissue evidence="1">Leaf</tissue>
    </source>
</reference>
<protein>
    <submittedName>
        <fullName evidence="1">Uncharacterized protein</fullName>
    </submittedName>
</protein>
<dbReference type="GO" id="GO:0007059">
    <property type="term" value="P:chromosome segregation"/>
    <property type="evidence" value="ECO:0007669"/>
    <property type="project" value="TreeGrafter"/>
</dbReference>
<name>A0A7J7NIV4_9MAGN</name>
<sequence>MHNSLSKHLIRKLGSDPNIGQRAMLVVSQRISLLVDSLVFMDLFDDAFPDTHNFMFLF</sequence>
<dbReference type="AlphaFoldDB" id="A0A7J7NIV4"/>
<dbReference type="GO" id="GO:0042138">
    <property type="term" value="P:meiotic DNA double-strand break formation"/>
    <property type="evidence" value="ECO:0007669"/>
    <property type="project" value="InterPro"/>
</dbReference>
<dbReference type="EMBL" id="JACGCM010000768">
    <property type="protein sequence ID" value="KAF6166940.1"/>
    <property type="molecule type" value="Genomic_DNA"/>
</dbReference>
<dbReference type="PANTHER" id="PTHR35768:SF1">
    <property type="entry name" value="PROTEIN MULTIPOLAR SPINDLE 1"/>
    <property type="match status" value="1"/>
</dbReference>
<proteinExistence type="predicted"/>
<gene>
    <name evidence="1" type="ORF">GIB67_037453</name>
</gene>